<keyword evidence="4" id="KW-0808">Transferase</keyword>
<reference evidence="8" key="1">
    <citation type="submission" date="2023-09" db="EMBL/GenBank/DDBJ databases">
        <title>Demequina sp. a novel bacteria isolated from Capsicum annuum.</title>
        <authorList>
            <person name="Humaira Z."/>
            <person name="Lee J."/>
            <person name="Cho D."/>
        </authorList>
    </citation>
    <scope>NUCLEOTIDE SEQUENCE</scope>
    <source>
        <strain evidence="8">PMTSA13</strain>
    </source>
</reference>
<dbReference type="PANTHER" id="PTHR30606:SF10">
    <property type="entry name" value="PHOSPHATIDYLINOSITOL MANNOSIDE ACYLTRANSFERASE"/>
    <property type="match status" value="1"/>
</dbReference>
<dbReference type="EMBL" id="CP134880">
    <property type="protein sequence ID" value="WNM28638.1"/>
    <property type="molecule type" value="Genomic_DNA"/>
</dbReference>
<evidence type="ECO:0000256" key="5">
    <source>
        <dbReference type="ARBA" id="ARBA00023136"/>
    </source>
</evidence>
<dbReference type="RefSeq" id="WP_313545141.1">
    <property type="nucleotide sequence ID" value="NZ_CP134880.1"/>
</dbReference>
<dbReference type="GO" id="GO:0005886">
    <property type="term" value="C:plasma membrane"/>
    <property type="evidence" value="ECO:0007669"/>
    <property type="project" value="UniProtKB-SubCell"/>
</dbReference>
<dbReference type="NCBIfam" id="NF005919">
    <property type="entry name" value="PRK07920.1"/>
    <property type="match status" value="1"/>
</dbReference>
<dbReference type="KEGG" id="dcp:RN607_06430"/>
<evidence type="ECO:0000256" key="3">
    <source>
        <dbReference type="ARBA" id="ARBA00022519"/>
    </source>
</evidence>
<keyword evidence="3" id="KW-0997">Cell inner membrane</keyword>
<sequence>MNAFLLAWRASRWLPAGVVRIAAWAIAMLGWLTHAKAERRLAANLARVTGEEGPGLRALTRAGLASVARYYAEILEMRRMTARTVDARVRVEGLDAVAHLFSGDQAVIAVLGHSGNWDLVGAWGSRHLIPVVAVAERLKPDEVFDEFVALRASHGVTVLGHEGGATFRQLIRIARSEAALVCLVADRDLSGSGVPVTMWGRQVKVAPGPAALAAVSARQILPVHVRYERLRGARRRAARSAWGTVLSFGQVIDPADYTGERRVDEMTQAWATTLADGIAARPQDWHMLQRFGWLEDA</sequence>
<organism evidence="8">
    <name type="scientific">Demequina capsici</name>
    <dbReference type="NCBI Taxonomy" id="3075620"/>
    <lineage>
        <taxon>Bacteria</taxon>
        <taxon>Bacillati</taxon>
        <taxon>Actinomycetota</taxon>
        <taxon>Actinomycetes</taxon>
        <taxon>Micrococcales</taxon>
        <taxon>Demequinaceae</taxon>
        <taxon>Demequina</taxon>
    </lineage>
</organism>
<dbReference type="GO" id="GO:0009247">
    <property type="term" value="P:glycolipid biosynthetic process"/>
    <property type="evidence" value="ECO:0007669"/>
    <property type="project" value="UniProtKB-ARBA"/>
</dbReference>
<evidence type="ECO:0000256" key="4">
    <source>
        <dbReference type="ARBA" id="ARBA00022679"/>
    </source>
</evidence>
<dbReference type="InterPro" id="IPR004960">
    <property type="entry name" value="LipA_acyltrans"/>
</dbReference>
<protein>
    <submittedName>
        <fullName evidence="8">Phosphatidylinositol mannoside acyltransferase</fullName>
    </submittedName>
</protein>
<feature type="transmembrane region" description="Helical" evidence="7">
    <location>
        <begin position="12"/>
        <end position="32"/>
    </location>
</feature>
<proteinExistence type="predicted"/>
<dbReference type="Pfam" id="PF03279">
    <property type="entry name" value="Lip_A_acyltrans"/>
    <property type="match status" value="1"/>
</dbReference>
<dbReference type="PANTHER" id="PTHR30606">
    <property type="entry name" value="LIPID A BIOSYNTHESIS LAUROYL ACYLTRANSFERASE"/>
    <property type="match status" value="1"/>
</dbReference>
<keyword evidence="2" id="KW-1003">Cell membrane</keyword>
<keyword evidence="5 7" id="KW-0472">Membrane</keyword>
<evidence type="ECO:0000256" key="1">
    <source>
        <dbReference type="ARBA" id="ARBA00004533"/>
    </source>
</evidence>
<comment type="subcellular location">
    <subcellularLocation>
        <location evidence="1">Cell inner membrane</location>
    </subcellularLocation>
</comment>
<gene>
    <name evidence="8" type="ORF">RN607_06430</name>
</gene>
<evidence type="ECO:0000256" key="6">
    <source>
        <dbReference type="ARBA" id="ARBA00023315"/>
    </source>
</evidence>
<name>A0AA96FEI3_9MICO</name>
<evidence type="ECO:0000256" key="2">
    <source>
        <dbReference type="ARBA" id="ARBA00022475"/>
    </source>
</evidence>
<evidence type="ECO:0000256" key="7">
    <source>
        <dbReference type="SAM" id="Phobius"/>
    </source>
</evidence>
<keyword evidence="6 8" id="KW-0012">Acyltransferase</keyword>
<dbReference type="GO" id="GO:0016746">
    <property type="term" value="F:acyltransferase activity"/>
    <property type="evidence" value="ECO:0007669"/>
    <property type="project" value="UniProtKB-KW"/>
</dbReference>
<dbReference type="CDD" id="cd07984">
    <property type="entry name" value="LPLAT_LABLAT-like"/>
    <property type="match status" value="1"/>
</dbReference>
<evidence type="ECO:0000313" key="8">
    <source>
        <dbReference type="EMBL" id="WNM28638.1"/>
    </source>
</evidence>
<dbReference type="AlphaFoldDB" id="A0AA96FEI3"/>
<accession>A0AA96FEI3</accession>
<dbReference type="Proteomes" id="UP001303408">
    <property type="component" value="Chromosome"/>
</dbReference>
<keyword evidence="7" id="KW-0812">Transmembrane</keyword>
<keyword evidence="7" id="KW-1133">Transmembrane helix</keyword>